<dbReference type="GO" id="GO:0017057">
    <property type="term" value="F:6-phosphogluconolactonase activity"/>
    <property type="evidence" value="ECO:0007669"/>
    <property type="project" value="TreeGrafter"/>
</dbReference>
<dbReference type="InterPro" id="IPR050282">
    <property type="entry name" value="Cycloisomerase_2"/>
</dbReference>
<gene>
    <name evidence="2" type="ORF">CDO52_21965</name>
</gene>
<accession>A0A223SAE8</accession>
<evidence type="ECO:0000313" key="2">
    <source>
        <dbReference type="EMBL" id="ASU85104.1"/>
    </source>
</evidence>
<evidence type="ECO:0000256" key="1">
    <source>
        <dbReference type="ARBA" id="ARBA00005564"/>
    </source>
</evidence>
<reference evidence="2 3" key="1">
    <citation type="submission" date="2017-08" db="EMBL/GenBank/DDBJ databases">
        <title>The complete genome sequence of Nocardiopsis gilva YIM 90087.</title>
        <authorList>
            <person name="Yin M."/>
            <person name="Tang S."/>
        </authorList>
    </citation>
    <scope>NUCLEOTIDE SEQUENCE [LARGE SCALE GENOMIC DNA]</scope>
    <source>
        <strain evidence="2 3">YIM 90087</strain>
    </source>
</reference>
<name>A0A223SAE8_9ACTN</name>
<comment type="similarity">
    <text evidence="1">Belongs to the cycloisomerase 2 family.</text>
</comment>
<dbReference type="RefSeq" id="WP_017620427.1">
    <property type="nucleotide sequence ID" value="NZ_ANBG01000322.1"/>
</dbReference>
<dbReference type="KEGG" id="ngv:CDO52_21965"/>
<dbReference type="InterPro" id="IPR011048">
    <property type="entry name" value="Haem_d1_sf"/>
</dbReference>
<evidence type="ECO:0008006" key="4">
    <source>
        <dbReference type="Google" id="ProtNLM"/>
    </source>
</evidence>
<dbReference type="Proteomes" id="UP000215005">
    <property type="component" value="Chromosome"/>
</dbReference>
<dbReference type="PANTHER" id="PTHR30344">
    <property type="entry name" value="6-PHOSPHOGLUCONOLACTONASE-RELATED"/>
    <property type="match status" value="1"/>
</dbReference>
<dbReference type="OrthoDB" id="9790815at2"/>
<dbReference type="SUPFAM" id="SSF51004">
    <property type="entry name" value="C-terminal (heme d1) domain of cytochrome cd1-nitrite reductase"/>
    <property type="match status" value="1"/>
</dbReference>
<dbReference type="EMBL" id="CP022753">
    <property type="protein sequence ID" value="ASU85104.1"/>
    <property type="molecule type" value="Genomic_DNA"/>
</dbReference>
<sequence>MAGQRALWIGTYTPDSDPAGAGAGIHRVWLDRATGALTDGGVVARTAGPSFLAAHPRGDLIYAVNECAEGGLSGFSVGTEGALTHLGTVATGGASPCHISVHPSGHHVVVANYADGSGAVHAIGDDGAPRAASVLLRHTGSGPEAARQAGPHAHQVSLAPDGRHLLITDLGTDELRCYELDAVASGRPSAAAIAARLAPGSGPRHVAVHPNGHLYVTGELDSRIHILRWESATATAVPVGDVPATDAAGTTAGKGGRNYPAEAVLAADGTRLYVSNRGADTIATFEVASDGASLHRSAETPTGGAWPRHFALVDGVFLVSANQNSGDLTVLRVDPDTGVPHTTGHRLALPDPVCVLPA</sequence>
<keyword evidence="3" id="KW-1185">Reference proteome</keyword>
<protein>
    <recommendedName>
        <fullName evidence="4">Lactonase family protein</fullName>
    </recommendedName>
</protein>
<organism evidence="2 3">
    <name type="scientific">Nocardiopsis gilva YIM 90087</name>
    <dbReference type="NCBI Taxonomy" id="1235441"/>
    <lineage>
        <taxon>Bacteria</taxon>
        <taxon>Bacillati</taxon>
        <taxon>Actinomycetota</taxon>
        <taxon>Actinomycetes</taxon>
        <taxon>Streptosporangiales</taxon>
        <taxon>Nocardiopsidaceae</taxon>
        <taxon>Nocardiopsis</taxon>
    </lineage>
</organism>
<dbReference type="Pfam" id="PF10282">
    <property type="entry name" value="Lactonase"/>
    <property type="match status" value="1"/>
</dbReference>
<dbReference type="InterPro" id="IPR015943">
    <property type="entry name" value="WD40/YVTN_repeat-like_dom_sf"/>
</dbReference>
<evidence type="ECO:0000313" key="3">
    <source>
        <dbReference type="Proteomes" id="UP000215005"/>
    </source>
</evidence>
<proteinExistence type="inferred from homology"/>
<dbReference type="AlphaFoldDB" id="A0A223SAE8"/>
<dbReference type="Gene3D" id="2.130.10.10">
    <property type="entry name" value="YVTN repeat-like/Quinoprotein amine dehydrogenase"/>
    <property type="match status" value="1"/>
</dbReference>
<dbReference type="InterPro" id="IPR019405">
    <property type="entry name" value="Lactonase_7-beta_prop"/>
</dbReference>
<dbReference type="PANTHER" id="PTHR30344:SF1">
    <property type="entry name" value="6-PHOSPHOGLUCONOLACTONASE"/>
    <property type="match status" value="1"/>
</dbReference>